<accession>A0A7C9A5X1</accession>
<feature type="transmembrane region" description="Helical" evidence="1">
    <location>
        <begin position="90"/>
        <end position="113"/>
    </location>
</feature>
<name>A0A7C9A5X1_OPUST</name>
<keyword evidence="1" id="KW-1133">Transmembrane helix</keyword>
<proteinExistence type="predicted"/>
<protein>
    <submittedName>
        <fullName evidence="2">Uncharacterized protein</fullName>
    </submittedName>
</protein>
<evidence type="ECO:0000313" key="2">
    <source>
        <dbReference type="EMBL" id="MBA4658253.1"/>
    </source>
</evidence>
<keyword evidence="1" id="KW-0472">Membrane</keyword>
<dbReference type="AlphaFoldDB" id="A0A7C9A5X1"/>
<dbReference type="EMBL" id="GISG01199811">
    <property type="protein sequence ID" value="MBA4658253.1"/>
    <property type="molecule type" value="Transcribed_RNA"/>
</dbReference>
<keyword evidence="1" id="KW-0812">Transmembrane</keyword>
<evidence type="ECO:0000256" key="1">
    <source>
        <dbReference type="SAM" id="Phobius"/>
    </source>
</evidence>
<reference evidence="2" key="2">
    <citation type="submission" date="2020-07" db="EMBL/GenBank/DDBJ databases">
        <authorList>
            <person name="Vera ALvarez R."/>
            <person name="Arias-Moreno D.M."/>
            <person name="Jimenez-Jacinto V."/>
            <person name="Jimenez-Bremont J.F."/>
            <person name="Swaminathan K."/>
            <person name="Moose S.P."/>
            <person name="Guerrero-Gonzalez M.L."/>
            <person name="Marino-Ramirez L."/>
            <person name="Landsman D."/>
            <person name="Rodriguez-Kessler M."/>
            <person name="Delgado-Sanchez P."/>
        </authorList>
    </citation>
    <scope>NUCLEOTIDE SEQUENCE</scope>
    <source>
        <tissue evidence="2">Cladode</tissue>
    </source>
</reference>
<organism evidence="2">
    <name type="scientific">Opuntia streptacantha</name>
    <name type="common">Prickly pear cactus</name>
    <name type="synonym">Opuntia cardona</name>
    <dbReference type="NCBI Taxonomy" id="393608"/>
    <lineage>
        <taxon>Eukaryota</taxon>
        <taxon>Viridiplantae</taxon>
        <taxon>Streptophyta</taxon>
        <taxon>Embryophyta</taxon>
        <taxon>Tracheophyta</taxon>
        <taxon>Spermatophyta</taxon>
        <taxon>Magnoliopsida</taxon>
        <taxon>eudicotyledons</taxon>
        <taxon>Gunneridae</taxon>
        <taxon>Pentapetalae</taxon>
        <taxon>Caryophyllales</taxon>
        <taxon>Cactineae</taxon>
        <taxon>Cactaceae</taxon>
        <taxon>Opuntioideae</taxon>
        <taxon>Opuntia</taxon>
    </lineage>
</organism>
<reference evidence="2" key="1">
    <citation type="journal article" date="2013" name="J. Plant Res.">
        <title>Effect of fungi and light on seed germination of three Opuntia species from semiarid lands of central Mexico.</title>
        <authorList>
            <person name="Delgado-Sanchez P."/>
            <person name="Jimenez-Bremont J.F."/>
            <person name="Guerrero-Gonzalez Mde L."/>
            <person name="Flores J."/>
        </authorList>
    </citation>
    <scope>NUCLEOTIDE SEQUENCE</scope>
    <source>
        <tissue evidence="2">Cladode</tissue>
    </source>
</reference>
<sequence length="128" mass="14828">MVDFWVIMEGLCAQRRRLLGLGVGLGCRGERAMFLCFLLGFILIRFLGMIQRAILLRFCQQCFHLWWLPPPSLPYLSPPLLPGCQKNCMLLHLVGSCYLLVSVYPSVILHWYFKGHCHFPLGLLRNMF</sequence>
<feature type="transmembrane region" description="Helical" evidence="1">
    <location>
        <begin position="32"/>
        <end position="50"/>
    </location>
</feature>